<keyword evidence="1 2" id="KW-0732">Signal</keyword>
<proteinExistence type="predicted"/>
<dbReference type="Pfam" id="PF18942">
    <property type="entry name" value="DUF5689"/>
    <property type="match status" value="1"/>
</dbReference>
<dbReference type="STRING" id="283786.SAMN04487990_11430"/>
<dbReference type="EMBL" id="FNQK01000014">
    <property type="protein sequence ID" value="SEA46138.1"/>
    <property type="molecule type" value="Genomic_DNA"/>
</dbReference>
<feature type="domain" description="DUF5689" evidence="3">
    <location>
        <begin position="329"/>
        <end position="492"/>
    </location>
</feature>
<feature type="chain" id="PRO_5011650665" evidence="2">
    <location>
        <begin position="19"/>
        <end position="581"/>
    </location>
</feature>
<evidence type="ECO:0000259" key="3">
    <source>
        <dbReference type="Pfam" id="PF18942"/>
    </source>
</evidence>
<dbReference type="Pfam" id="PF18962">
    <property type="entry name" value="Por_Secre_tail"/>
    <property type="match status" value="1"/>
</dbReference>
<protein>
    <submittedName>
        <fullName evidence="5">Por secretion system C-terminal sorting domain-containing protein</fullName>
    </submittedName>
</protein>
<evidence type="ECO:0000313" key="6">
    <source>
        <dbReference type="Proteomes" id="UP000198846"/>
    </source>
</evidence>
<organism evidence="5 6">
    <name type="scientific">Bizionia paragorgiae</name>
    <dbReference type="NCBI Taxonomy" id="283786"/>
    <lineage>
        <taxon>Bacteria</taxon>
        <taxon>Pseudomonadati</taxon>
        <taxon>Bacteroidota</taxon>
        <taxon>Flavobacteriia</taxon>
        <taxon>Flavobacteriales</taxon>
        <taxon>Flavobacteriaceae</taxon>
        <taxon>Bizionia</taxon>
    </lineage>
</organism>
<feature type="domain" description="Secretion system C-terminal sorting" evidence="4">
    <location>
        <begin position="511"/>
        <end position="580"/>
    </location>
</feature>
<dbReference type="InterPro" id="IPR026444">
    <property type="entry name" value="Secre_tail"/>
</dbReference>
<feature type="signal peptide" evidence="2">
    <location>
        <begin position="1"/>
        <end position="18"/>
    </location>
</feature>
<dbReference type="OrthoDB" id="1056765at2"/>
<evidence type="ECO:0000313" key="5">
    <source>
        <dbReference type="EMBL" id="SEA46138.1"/>
    </source>
</evidence>
<accession>A0A1H4BDQ7</accession>
<evidence type="ECO:0000256" key="2">
    <source>
        <dbReference type="SAM" id="SignalP"/>
    </source>
</evidence>
<dbReference type="Proteomes" id="UP000198846">
    <property type="component" value="Unassembled WGS sequence"/>
</dbReference>
<gene>
    <name evidence="5" type="ORF">SAMN04487990_11430</name>
</gene>
<reference evidence="5 6" key="1">
    <citation type="submission" date="2016-10" db="EMBL/GenBank/DDBJ databases">
        <authorList>
            <person name="de Groot N.N."/>
        </authorList>
    </citation>
    <scope>NUCLEOTIDE SEQUENCE [LARGE SCALE GENOMIC DNA]</scope>
    <source>
        <strain evidence="5 6">DSM 23842</strain>
    </source>
</reference>
<name>A0A1H4BDQ7_BIZPA</name>
<dbReference type="NCBIfam" id="TIGR04183">
    <property type="entry name" value="Por_Secre_tail"/>
    <property type="match status" value="1"/>
</dbReference>
<evidence type="ECO:0000259" key="4">
    <source>
        <dbReference type="Pfam" id="PF18962"/>
    </source>
</evidence>
<evidence type="ECO:0000256" key="1">
    <source>
        <dbReference type="ARBA" id="ARBA00022729"/>
    </source>
</evidence>
<keyword evidence="6" id="KW-1185">Reference proteome</keyword>
<dbReference type="AlphaFoldDB" id="A0A1H4BDQ7"/>
<dbReference type="RefSeq" id="WP_092135112.1">
    <property type="nucleotide sequence ID" value="NZ_FNQK01000014.1"/>
</dbReference>
<sequence length="581" mass="60912">MKKLYFLLLTFMATLSYGQDMIITGAFDGPLPGGAPKLIEIYVANDIADLSAYGFGSANNGDGTDGEELTFSGSATAGDFIYIFTEGSSPGSLMTYFGINGDYDHSSAGINGDDALELFHNGSVIDTFGDINVDGSGEPWDYLDGWAYRVDGTGPDGSTFVVGNWTYSGINATDNCTDNTTCSSVFPIGTYTPTASSTPSLAILTPGDGTELAPGTTSANLSIAVQNFTVGATTGGFDGHIHWTINGTDQAMKYDTNDEVITVANGQSYTVFMELVDNNHTPLVPAVQSTVTFSVASVTQVSDIAALRVGTVGDFYELTGEALISYIVTDNTRNQKYIQDGTAGILIDDTAGTLTGTFNIGDGITSLTGELAEYAGTLQLIPSVDVASSSTGNTVTPQVMDLATFLASPEDHESELISITDVTFPDADGTAVFADNTNYDIVKDANTGIMRVSFGDEDLIGTLIEATPAIVTGLGGDFNGTYQILSRYASDVDFTTLSVNNVTANATAFSLYPNPTTSGFVTIKTASTEAINVSVYNVLGKQVINTTLNNTSLNVSSLNAGVYIVNINQNGNTTTKKLVIK</sequence>
<dbReference type="InterPro" id="IPR043744">
    <property type="entry name" value="DUF5689"/>
</dbReference>